<dbReference type="VEuPathDB" id="TriTrypDB:ADEAN_000440000"/>
<protein>
    <submittedName>
        <fullName evidence="2">Uncharacterized protein</fullName>
    </submittedName>
</protein>
<name>A0A7G2CFJ9_9TRYP</name>
<reference evidence="2 3" key="1">
    <citation type="submission" date="2020-08" db="EMBL/GenBank/DDBJ databases">
        <authorList>
            <person name="Newling K."/>
            <person name="Davey J."/>
            <person name="Forrester S."/>
        </authorList>
    </citation>
    <scope>NUCLEOTIDE SEQUENCE [LARGE SCALE GENOMIC DNA]</scope>
    <source>
        <strain evidence="3">Crithidia deanei Carvalho (ATCC PRA-265)</strain>
    </source>
</reference>
<evidence type="ECO:0000313" key="3">
    <source>
        <dbReference type="Proteomes" id="UP000515908"/>
    </source>
</evidence>
<sequence>MQRLALFCARRSVLGLAMVSPMRFGSNYTNKRAAENIKLGDEERWLEAELDENILAPEEHYARQKDLERMRLLLKKVNEHHDKKIENIKKEKDDELKALKKQMEDLHKKMKDLEDDD</sequence>
<dbReference type="AlphaFoldDB" id="A0A7G2CFJ9"/>
<gene>
    <name evidence="2" type="ORF">ADEAN_000440000</name>
</gene>
<feature type="coiled-coil region" evidence="1">
    <location>
        <begin position="82"/>
        <end position="116"/>
    </location>
</feature>
<proteinExistence type="predicted"/>
<keyword evidence="1" id="KW-0175">Coiled coil</keyword>
<evidence type="ECO:0000313" key="2">
    <source>
        <dbReference type="EMBL" id="CAD2216922.1"/>
    </source>
</evidence>
<evidence type="ECO:0000256" key="1">
    <source>
        <dbReference type="SAM" id="Coils"/>
    </source>
</evidence>
<dbReference type="EMBL" id="LR877151">
    <property type="protein sequence ID" value="CAD2216922.1"/>
    <property type="molecule type" value="Genomic_DNA"/>
</dbReference>
<dbReference type="Proteomes" id="UP000515908">
    <property type="component" value="Chromosome 07"/>
</dbReference>
<organism evidence="2 3">
    <name type="scientific">Angomonas deanei</name>
    <dbReference type="NCBI Taxonomy" id="59799"/>
    <lineage>
        <taxon>Eukaryota</taxon>
        <taxon>Discoba</taxon>
        <taxon>Euglenozoa</taxon>
        <taxon>Kinetoplastea</taxon>
        <taxon>Metakinetoplastina</taxon>
        <taxon>Trypanosomatida</taxon>
        <taxon>Trypanosomatidae</taxon>
        <taxon>Strigomonadinae</taxon>
        <taxon>Angomonas</taxon>
    </lineage>
</organism>
<accession>A0A7G2CFJ9</accession>
<keyword evidence="3" id="KW-1185">Reference proteome</keyword>